<dbReference type="PANTHER" id="PTHR22773">
    <property type="entry name" value="NADH DEHYDROGENASE"/>
    <property type="match status" value="1"/>
</dbReference>
<proteinExistence type="inferred from homology"/>
<comment type="subcellular location">
    <subcellularLocation>
        <location evidence="5">Cell membrane</location>
        <topology evidence="5">Multi-pass membrane protein</topology>
    </subcellularLocation>
    <subcellularLocation>
        <location evidence="1">Endomembrane system</location>
        <topology evidence="1">Multi-pass membrane protein</topology>
    </subcellularLocation>
    <subcellularLocation>
        <location evidence="6">Membrane</location>
        <topology evidence="6">Multi-pass membrane protein</topology>
    </subcellularLocation>
</comment>
<dbReference type="EMBL" id="BAABHS010000026">
    <property type="protein sequence ID" value="GAA4983053.1"/>
    <property type="molecule type" value="Genomic_DNA"/>
</dbReference>
<keyword evidence="5" id="KW-1003">Cell membrane</keyword>
<feature type="transmembrane region" description="Helical" evidence="5">
    <location>
        <begin position="280"/>
        <end position="301"/>
    </location>
</feature>
<keyword evidence="4 5" id="KW-0472">Membrane</keyword>
<keyword evidence="3 5" id="KW-1133">Transmembrane helix</keyword>
<comment type="caution">
    <text evidence="8">The sequence shown here is derived from an EMBL/GenBank/DDBJ whole genome shotgun (WGS) entry which is preliminary data.</text>
</comment>
<keyword evidence="2 5" id="KW-0812">Transmembrane</keyword>
<organism evidence="8 9">
    <name type="scientific">Yinghuangia aomiensis</name>
    <dbReference type="NCBI Taxonomy" id="676205"/>
    <lineage>
        <taxon>Bacteria</taxon>
        <taxon>Bacillati</taxon>
        <taxon>Actinomycetota</taxon>
        <taxon>Actinomycetes</taxon>
        <taxon>Kitasatosporales</taxon>
        <taxon>Streptomycetaceae</taxon>
        <taxon>Yinghuangia</taxon>
    </lineage>
</organism>
<evidence type="ECO:0000256" key="6">
    <source>
        <dbReference type="RuleBase" id="RU000320"/>
    </source>
</evidence>
<feature type="transmembrane region" description="Helical" evidence="5">
    <location>
        <begin position="91"/>
        <end position="109"/>
    </location>
</feature>
<feature type="transmembrane region" description="Helical" evidence="5">
    <location>
        <begin position="448"/>
        <end position="472"/>
    </location>
</feature>
<dbReference type="Proteomes" id="UP001500466">
    <property type="component" value="Unassembled WGS sequence"/>
</dbReference>
<dbReference type="InterPro" id="IPR010096">
    <property type="entry name" value="NADH-Q_OxRdtase_suN/2"/>
</dbReference>
<comment type="function">
    <text evidence="5">NDH-1 shuttles electrons from NADH, via FMN and iron-sulfur (Fe-S) centers, to quinones in the respiratory chain. The immediate electron acceptor for the enzyme in this species is believed to be a menaquinone. Couples the redox reaction to proton translocation (for every two electrons transferred, four hydrogen ions are translocated across the cytoplasmic membrane), and thus conserves the redox energy in a proton gradient.</text>
</comment>
<dbReference type="Pfam" id="PF00361">
    <property type="entry name" value="Proton_antipo_M"/>
    <property type="match status" value="1"/>
</dbReference>
<keyword evidence="5" id="KW-0520">NAD</keyword>
<feature type="transmembrane region" description="Helical" evidence="5">
    <location>
        <begin position="313"/>
        <end position="332"/>
    </location>
</feature>
<dbReference type="NCBIfam" id="NF004441">
    <property type="entry name" value="PRK05777.1-4"/>
    <property type="match status" value="1"/>
</dbReference>
<dbReference type="NCBIfam" id="TIGR01770">
    <property type="entry name" value="NDH_I_N"/>
    <property type="match status" value="1"/>
</dbReference>
<feature type="domain" description="NADH:quinone oxidoreductase/Mrp antiporter transmembrane" evidence="7">
    <location>
        <begin position="163"/>
        <end position="458"/>
    </location>
</feature>
<feature type="transmembrane region" description="Helical" evidence="5">
    <location>
        <begin position="367"/>
        <end position="387"/>
    </location>
</feature>
<evidence type="ECO:0000256" key="1">
    <source>
        <dbReference type="ARBA" id="ARBA00004127"/>
    </source>
</evidence>
<evidence type="ECO:0000256" key="2">
    <source>
        <dbReference type="ARBA" id="ARBA00022692"/>
    </source>
</evidence>
<feature type="transmembrane region" description="Helical" evidence="5">
    <location>
        <begin position="199"/>
        <end position="223"/>
    </location>
</feature>
<keyword evidence="9" id="KW-1185">Reference proteome</keyword>
<comment type="catalytic activity">
    <reaction evidence="5">
        <text>a quinone + NADH + 5 H(+)(in) = a quinol + NAD(+) + 4 H(+)(out)</text>
        <dbReference type="Rhea" id="RHEA:57888"/>
        <dbReference type="ChEBI" id="CHEBI:15378"/>
        <dbReference type="ChEBI" id="CHEBI:24646"/>
        <dbReference type="ChEBI" id="CHEBI:57540"/>
        <dbReference type="ChEBI" id="CHEBI:57945"/>
        <dbReference type="ChEBI" id="CHEBI:132124"/>
    </reaction>
</comment>
<accession>A0ABP9I027</accession>
<gene>
    <name evidence="5 8" type="primary">nuoN</name>
    <name evidence="8" type="ORF">GCM10023205_60960</name>
</gene>
<comment type="similarity">
    <text evidence="5">Belongs to the complex I subunit 2 family.</text>
</comment>
<keyword evidence="5" id="KW-0813">Transport</keyword>
<name>A0ABP9I027_9ACTN</name>
<reference evidence="9" key="1">
    <citation type="journal article" date="2019" name="Int. J. Syst. Evol. Microbiol.">
        <title>The Global Catalogue of Microorganisms (GCM) 10K type strain sequencing project: providing services to taxonomists for standard genome sequencing and annotation.</title>
        <authorList>
            <consortium name="The Broad Institute Genomics Platform"/>
            <consortium name="The Broad Institute Genome Sequencing Center for Infectious Disease"/>
            <person name="Wu L."/>
            <person name="Ma J."/>
        </authorList>
    </citation>
    <scope>NUCLEOTIDE SEQUENCE [LARGE SCALE GENOMIC DNA]</scope>
    <source>
        <strain evidence="9">JCM 17986</strain>
    </source>
</reference>
<sequence length="522" mass="53881">MSAVVSAVPQLAAAVQAPHIEYGELSPMLIVFGAAVAGVLVEAFVPRKARYATQLVVALGGMAAAFAAVLALHGSREVAAVGAVAVDGPALFLQGTLLLLGIVSVLMIAERRLEPGGDAFAAQAAAAPGSAQEREATAAGLHQTEVFPLTMFALGGMLLFPAANDLLTMFVALEVLSLPLYLLCGLARRRRLLSQEAALKYFLLGAFSSAFFLFGVALLYGYSGSVRLDRIAVATGGAMDNDALLLIGLAMVAVGLLFKVGAVPFHSWTPDVYQGAPTPITGFMAAATKVSAFGALLRFFYVAMPGMKWDWRPVMMGVAIVTMIAGAVIAITQTDVKRMLAYSSIAHAGFILTGMVAASEAGASSTLFYLVAYGFVTLGAFAVVTLVRDAGGEATHLSRWAGLGRRSPLVAGVFAIFLLAFAGIPLTSGFSGKFAVFQAAADGGAGPLVIVGVLCSAIAAFFYVRVIVLMFFSEPKADGPTVVVPSVMTTAAIALGVAVTVVLGILPQPVLDLADKAALFVH</sequence>
<protein>
    <recommendedName>
        <fullName evidence="5">NADH-quinone oxidoreductase subunit N</fullName>
        <ecNumber evidence="5">7.1.1.-</ecNumber>
    </recommendedName>
    <alternativeName>
        <fullName evidence="5">NADH dehydrogenase I subunit N</fullName>
    </alternativeName>
    <alternativeName>
        <fullName evidence="5">NDH-1 subunit N</fullName>
    </alternativeName>
</protein>
<evidence type="ECO:0000313" key="9">
    <source>
        <dbReference type="Proteomes" id="UP001500466"/>
    </source>
</evidence>
<dbReference type="HAMAP" id="MF_00445">
    <property type="entry name" value="NDH1_NuoN_1"/>
    <property type="match status" value="1"/>
</dbReference>
<evidence type="ECO:0000259" key="7">
    <source>
        <dbReference type="Pfam" id="PF00361"/>
    </source>
</evidence>
<evidence type="ECO:0000256" key="5">
    <source>
        <dbReference type="HAMAP-Rule" id="MF_00445"/>
    </source>
</evidence>
<evidence type="ECO:0000313" key="8">
    <source>
        <dbReference type="EMBL" id="GAA4983053.1"/>
    </source>
</evidence>
<dbReference type="EC" id="7.1.1.-" evidence="5"/>
<feature type="transmembrane region" description="Helical" evidence="5">
    <location>
        <begin position="484"/>
        <end position="506"/>
    </location>
</feature>
<keyword evidence="5" id="KW-1278">Translocase</keyword>
<feature type="transmembrane region" description="Helical" evidence="5">
    <location>
        <begin position="243"/>
        <end position="268"/>
    </location>
</feature>
<keyword evidence="5" id="KW-0874">Quinone</keyword>
<feature type="transmembrane region" description="Helical" evidence="5">
    <location>
        <begin position="52"/>
        <end position="71"/>
    </location>
</feature>
<evidence type="ECO:0000256" key="4">
    <source>
        <dbReference type="ARBA" id="ARBA00023136"/>
    </source>
</evidence>
<dbReference type="InterPro" id="IPR001750">
    <property type="entry name" value="ND/Mrp_TM"/>
</dbReference>
<evidence type="ECO:0000256" key="3">
    <source>
        <dbReference type="ARBA" id="ARBA00022989"/>
    </source>
</evidence>
<feature type="transmembrane region" description="Helical" evidence="5">
    <location>
        <begin position="146"/>
        <end position="163"/>
    </location>
</feature>
<comment type="subunit">
    <text evidence="5">NDH-1 is composed of 14 different subunits. Subunits NuoA, H, J, K, L, M, N constitute the membrane sector of the complex.</text>
</comment>
<feature type="transmembrane region" description="Helical" evidence="5">
    <location>
        <begin position="408"/>
        <end position="428"/>
    </location>
</feature>
<feature type="transmembrane region" description="Helical" evidence="5">
    <location>
        <begin position="26"/>
        <end position="45"/>
    </location>
</feature>